<dbReference type="GO" id="GO:0016702">
    <property type="term" value="F:oxidoreductase activity, acting on single donors with incorporation of molecular oxygen, incorporation of two atoms of oxygen"/>
    <property type="evidence" value="ECO:0007669"/>
    <property type="project" value="UniProtKB-ARBA"/>
</dbReference>
<keyword evidence="2" id="KW-0560">Oxidoreductase</keyword>
<proteinExistence type="predicted"/>
<accession>B8D0U5</accession>
<protein>
    <submittedName>
        <fullName evidence="2">Extradiol ring-cleavage dioxygenase class III protein subunit B</fullName>
    </submittedName>
</protein>
<reference evidence="2 4" key="1">
    <citation type="journal article" date="2009" name="PLoS ONE">
        <title>Genome analysis of the anaerobic thermohalophilic bacterium Halothermothrix orenii.</title>
        <authorList>
            <person name="Mavromatis K."/>
            <person name="Ivanova N."/>
            <person name="Anderson I."/>
            <person name="Lykidis A."/>
            <person name="Hooper S.D."/>
            <person name="Sun H."/>
            <person name="Kunin V."/>
            <person name="Lapidus A."/>
            <person name="Hugenholtz P."/>
            <person name="Patel B."/>
            <person name="Kyrpides N.C."/>
        </authorList>
    </citation>
    <scope>NUCLEOTIDE SEQUENCE [LARGE SCALE GENOMIC DNA]</scope>
    <source>
        <strain evidence="2">H 168</strain>
        <strain evidence="4">H 168 / OCM 544 / DSM 9562</strain>
    </source>
</reference>
<dbReference type="Proteomes" id="UP000000719">
    <property type="component" value="Chromosome"/>
</dbReference>
<evidence type="ECO:0000313" key="2">
    <source>
        <dbReference type="EMBL" id="ACL68914.1"/>
    </source>
</evidence>
<dbReference type="Gene3D" id="3.40.830.10">
    <property type="entry name" value="LigB-like"/>
    <property type="match status" value="1"/>
</dbReference>
<dbReference type="EMBL" id="CP001098">
    <property type="protein sequence ID" value="ACL68914.1"/>
    <property type="molecule type" value="Genomic_DNA"/>
</dbReference>
<gene>
    <name evidence="2" type="ordered locus">Hore_01530</name>
    <name evidence="3" type="ordered locus">Hore_02480</name>
</gene>
<dbReference type="InterPro" id="IPR004183">
    <property type="entry name" value="Xdiol_dOase_suB"/>
</dbReference>
<dbReference type="KEGG" id="hor:Hore_01530"/>
<evidence type="ECO:0000259" key="1">
    <source>
        <dbReference type="Pfam" id="PF02900"/>
    </source>
</evidence>
<dbReference type="GO" id="GO:0008198">
    <property type="term" value="F:ferrous iron binding"/>
    <property type="evidence" value="ECO:0007669"/>
    <property type="project" value="InterPro"/>
</dbReference>
<dbReference type="CDD" id="cd07951">
    <property type="entry name" value="ED_3B_N_AMMECR1"/>
    <property type="match status" value="1"/>
</dbReference>
<dbReference type="KEGG" id="hor:Hore_02480"/>
<name>B8D0U5_HALOH</name>
<dbReference type="SUPFAM" id="SSF53213">
    <property type="entry name" value="LigB-like"/>
    <property type="match status" value="1"/>
</dbReference>
<dbReference type="STRING" id="373903.Hore_01530"/>
<dbReference type="EMBL" id="CP001098">
    <property type="protein sequence ID" value="ACL69009.1"/>
    <property type="molecule type" value="Genomic_DNA"/>
</dbReference>
<evidence type="ECO:0000313" key="4">
    <source>
        <dbReference type="Proteomes" id="UP000000719"/>
    </source>
</evidence>
<feature type="domain" description="Extradiol ring-cleavage dioxygenase class III enzyme subunit B" evidence="1">
    <location>
        <begin position="6"/>
        <end position="267"/>
    </location>
</feature>
<keyword evidence="4" id="KW-1185">Reference proteome</keyword>
<dbReference type="AlphaFoldDB" id="B8D0U5"/>
<keyword evidence="2" id="KW-0223">Dioxygenase</keyword>
<organism evidence="2 4">
    <name type="scientific">Halothermothrix orenii (strain H 168 / OCM 544 / DSM 9562)</name>
    <dbReference type="NCBI Taxonomy" id="373903"/>
    <lineage>
        <taxon>Bacteria</taxon>
        <taxon>Bacillati</taxon>
        <taxon>Bacillota</taxon>
        <taxon>Clostridia</taxon>
        <taxon>Halanaerobiales</taxon>
        <taxon>Halothermotrichaceae</taxon>
        <taxon>Halothermothrix</taxon>
    </lineage>
</organism>
<sequence>MGVRMAALAPHPPIIIPEIGGRERDRVKKTITSMTRLAEDIKNVDPDILITISPHGPVFSDAISIIYQEELTGDFSEFGAPEVNFKIDINLELIDRLKKNADKEGIDVFTLNKQSLQNYSISPRLDHGVMVPLYFIQEAGVNKPVLPLTMGLLEYETLYKFGYIINRTLDEMDLKAVIVASGDLSHRLKPGAPAGYSPVGRKFDQKLIELLEKKSYRKILKLDKGLIEKAGECGLRPLIIMLGAIQNLELDVDIMSYEGPFGVGYAVVEFYQMEG</sequence>
<dbReference type="HOGENOM" id="CLU_089900_0_0_9"/>
<dbReference type="RefSeq" id="WP_012635112.1">
    <property type="nucleotide sequence ID" value="NC_011899.1"/>
</dbReference>
<evidence type="ECO:0000313" key="3">
    <source>
        <dbReference type="EMBL" id="ACL69009.1"/>
    </source>
</evidence>
<dbReference type="Pfam" id="PF02900">
    <property type="entry name" value="LigB"/>
    <property type="match status" value="1"/>
</dbReference>
<dbReference type="OrthoDB" id="159752at2"/>
<dbReference type="eggNOG" id="COG3885">
    <property type="taxonomic scope" value="Bacteria"/>
</dbReference>
<dbReference type="NCBIfam" id="TIGR04336">
    <property type="entry name" value="AmmeMemoSam_B"/>
    <property type="match status" value="1"/>
</dbReference>